<dbReference type="EMBL" id="MK460246">
    <property type="protein sequence ID" value="QAX95587.1"/>
    <property type="molecule type" value="Genomic_DNA"/>
</dbReference>
<sequence length="104" mass="11362">MSPTRQLATIARLRIELNTALREGRDAANERDAARLVVAAQAERIRADEARIAYLADQREQADAAYRATLADLGAAHRELDELNEIPAYDADASEAAYSDPGSH</sequence>
<accession>A0A411B5H1</accession>
<proteinExistence type="predicted"/>
<organism evidence="1 2">
    <name type="scientific">Mycobacterium phage Nibb</name>
    <dbReference type="NCBI Taxonomy" id="2510585"/>
    <lineage>
        <taxon>Viruses</taxon>
        <taxon>Duplodnaviria</taxon>
        <taxon>Heunggongvirae</taxon>
        <taxon>Uroviricota</taxon>
        <taxon>Caudoviricetes</taxon>
        <taxon>Weiservirinae</taxon>
        <taxon>Anayavirus</taxon>
        <taxon>Anayavirus nibb</taxon>
    </lineage>
</organism>
<protein>
    <submittedName>
        <fullName evidence="1">Uncharacterized protein</fullName>
    </submittedName>
</protein>
<keyword evidence="2" id="KW-1185">Reference proteome</keyword>
<dbReference type="KEGG" id="vg:60325113"/>
<name>A0A411B5H1_9CAUD</name>
<gene>
    <name evidence="1" type="primary">48</name>
    <name evidence="1" type="ORF">SEA_NIBB_48</name>
</gene>
<dbReference type="RefSeq" id="YP_009953636.1">
    <property type="nucleotide sequence ID" value="NC_051624.1"/>
</dbReference>
<dbReference type="Proteomes" id="UP000290045">
    <property type="component" value="Segment"/>
</dbReference>
<evidence type="ECO:0000313" key="2">
    <source>
        <dbReference type="Proteomes" id="UP000290045"/>
    </source>
</evidence>
<reference evidence="1 2" key="1">
    <citation type="submission" date="2019-01" db="EMBL/GenBank/DDBJ databases">
        <authorList>
            <person name="Neitz A."/>
            <person name="Villela V."/>
            <person name="Anton S."/>
            <person name="Buhyoff S."/>
            <person name="Consani M."/>
            <person name="Davis D."/>
            <person name="Haas R."/>
            <person name="Heid C."/>
            <person name="Roop S."/>
            <person name="Braley A.B."/>
            <person name="Ettinger A.-S.H."/>
            <person name="Anders K.R."/>
            <person name="Garlena R.A."/>
            <person name="Russell D.A."/>
            <person name="Pope W.H."/>
            <person name="Jacobs-Sera D."/>
            <person name="Hendrix R.W."/>
            <person name="Hatfull G.F."/>
        </authorList>
    </citation>
    <scope>NUCLEOTIDE SEQUENCE [LARGE SCALE GENOMIC DNA]</scope>
</reference>
<dbReference type="GeneID" id="60325113"/>
<evidence type="ECO:0000313" key="1">
    <source>
        <dbReference type="EMBL" id="QAX95587.1"/>
    </source>
</evidence>